<dbReference type="GO" id="GO:0003700">
    <property type="term" value="F:DNA-binding transcription factor activity"/>
    <property type="evidence" value="ECO:0007669"/>
    <property type="project" value="InterPro"/>
</dbReference>
<evidence type="ECO:0000256" key="1">
    <source>
        <dbReference type="ARBA" id="ARBA00023125"/>
    </source>
</evidence>
<feature type="compositionally biased region" description="Low complexity" evidence="2">
    <location>
        <begin position="89"/>
        <end position="99"/>
    </location>
</feature>
<dbReference type="InterPro" id="IPR047057">
    <property type="entry name" value="MerR_fam"/>
</dbReference>
<dbReference type="InterPro" id="IPR009061">
    <property type="entry name" value="DNA-bd_dom_put_sf"/>
</dbReference>
<dbReference type="PANTHER" id="PTHR30204">
    <property type="entry name" value="REDOX-CYCLING DRUG-SENSING TRANSCRIPTIONAL ACTIVATOR SOXR"/>
    <property type="match status" value="1"/>
</dbReference>
<name>A0A0F8YKB8_9ZZZZ</name>
<organism evidence="4">
    <name type="scientific">marine sediment metagenome</name>
    <dbReference type="NCBI Taxonomy" id="412755"/>
    <lineage>
        <taxon>unclassified sequences</taxon>
        <taxon>metagenomes</taxon>
        <taxon>ecological metagenomes</taxon>
    </lineage>
</organism>
<dbReference type="SMART" id="SM00422">
    <property type="entry name" value="HTH_MERR"/>
    <property type="match status" value="1"/>
</dbReference>
<comment type="caution">
    <text evidence="4">The sequence shown here is derived from an EMBL/GenBank/DDBJ whole genome shotgun (WGS) entry which is preliminary data.</text>
</comment>
<feature type="region of interest" description="Disordered" evidence="2">
    <location>
        <begin position="88"/>
        <end position="126"/>
    </location>
</feature>
<dbReference type="CDD" id="cd04765">
    <property type="entry name" value="HTH_MlrA-like_sg2"/>
    <property type="match status" value="1"/>
</dbReference>
<protein>
    <recommendedName>
        <fullName evidence="3">HTH merR-type domain-containing protein</fullName>
    </recommendedName>
</protein>
<gene>
    <name evidence="4" type="ORF">LCGC14_2809360</name>
</gene>
<dbReference type="EMBL" id="LAZR01052944">
    <property type="protein sequence ID" value="KKK81842.1"/>
    <property type="molecule type" value="Genomic_DNA"/>
</dbReference>
<evidence type="ECO:0000256" key="2">
    <source>
        <dbReference type="SAM" id="MobiDB-lite"/>
    </source>
</evidence>
<accession>A0A0F8YKB8</accession>
<proteinExistence type="predicted"/>
<keyword evidence="1" id="KW-0238">DNA-binding</keyword>
<sequence length="126" mass="14337">MQKSLAKDILDAGQIPDKLFYKIGEVSKIAGVEPYVLRYWETEFPFLKPRKSKSGQRIYVKKDLDLIFQIKDLLYKERFTIEGVRKKFSTGGSSRSVSSKAAPESPKVDKPSVSETNKNPLEHVKS</sequence>
<dbReference type="InterPro" id="IPR000551">
    <property type="entry name" value="MerR-type_HTH_dom"/>
</dbReference>
<dbReference type="PANTHER" id="PTHR30204:SF15">
    <property type="entry name" value="BLL5018 PROTEIN"/>
    <property type="match status" value="1"/>
</dbReference>
<dbReference type="PROSITE" id="PS50937">
    <property type="entry name" value="HTH_MERR_2"/>
    <property type="match status" value="1"/>
</dbReference>
<dbReference type="Pfam" id="PF13411">
    <property type="entry name" value="MerR_1"/>
    <property type="match status" value="1"/>
</dbReference>
<dbReference type="AlphaFoldDB" id="A0A0F8YKB8"/>
<feature type="non-terminal residue" evidence="4">
    <location>
        <position position="126"/>
    </location>
</feature>
<reference evidence="4" key="1">
    <citation type="journal article" date="2015" name="Nature">
        <title>Complex archaea that bridge the gap between prokaryotes and eukaryotes.</title>
        <authorList>
            <person name="Spang A."/>
            <person name="Saw J.H."/>
            <person name="Jorgensen S.L."/>
            <person name="Zaremba-Niedzwiedzka K."/>
            <person name="Martijn J."/>
            <person name="Lind A.E."/>
            <person name="van Eijk R."/>
            <person name="Schleper C."/>
            <person name="Guy L."/>
            <person name="Ettema T.J."/>
        </authorList>
    </citation>
    <scope>NUCLEOTIDE SEQUENCE</scope>
</reference>
<evidence type="ECO:0000259" key="3">
    <source>
        <dbReference type="PROSITE" id="PS50937"/>
    </source>
</evidence>
<dbReference type="Gene3D" id="1.10.1660.10">
    <property type="match status" value="1"/>
</dbReference>
<evidence type="ECO:0000313" key="4">
    <source>
        <dbReference type="EMBL" id="KKK81842.1"/>
    </source>
</evidence>
<dbReference type="SUPFAM" id="SSF46955">
    <property type="entry name" value="Putative DNA-binding domain"/>
    <property type="match status" value="1"/>
</dbReference>
<feature type="domain" description="HTH merR-type" evidence="3">
    <location>
        <begin position="20"/>
        <end position="90"/>
    </location>
</feature>
<dbReference type="GO" id="GO:0003677">
    <property type="term" value="F:DNA binding"/>
    <property type="evidence" value="ECO:0007669"/>
    <property type="project" value="UniProtKB-KW"/>
</dbReference>